<reference evidence="2" key="1">
    <citation type="submission" date="2016-11" db="EMBL/GenBank/DDBJ databases">
        <authorList>
            <person name="Varghese N."/>
            <person name="Submissions S."/>
        </authorList>
    </citation>
    <scope>NUCLEOTIDE SEQUENCE [LARGE SCALE GENOMIC DNA]</scope>
    <source>
        <strain evidence="2">DSM 22623</strain>
    </source>
</reference>
<organism evidence="1 2">
    <name type="scientific">Aquimarina spongiae</name>
    <dbReference type="NCBI Taxonomy" id="570521"/>
    <lineage>
        <taxon>Bacteria</taxon>
        <taxon>Pseudomonadati</taxon>
        <taxon>Bacteroidota</taxon>
        <taxon>Flavobacteriia</taxon>
        <taxon>Flavobacteriales</taxon>
        <taxon>Flavobacteriaceae</taxon>
        <taxon>Aquimarina</taxon>
    </lineage>
</organism>
<accession>A0A1M6IDF4</accession>
<sequence length="201" mass="22748">MTVNELIEKGIENSYSYQEYRTLVSDLLAEGKSTGNEQSEALTNYSMLNDRRMKRLDKTLKLDEAVTEAFSDAKVDHITWVVLTEGWCGDAAHSIPVINKLAELNNGIDLKIVSRDNNDELMNNFLTNGGKSIPKLIAYDTQNKEVIDTWGPRPSIATQMVNDYKEKHGGLDPEFKQDLQVWYNKNKGVNIAQDLLQLLPK</sequence>
<dbReference type="Gene3D" id="3.40.30.10">
    <property type="entry name" value="Glutaredoxin"/>
    <property type="match status" value="1"/>
</dbReference>
<protein>
    <submittedName>
        <fullName evidence="1">Thioredoxin</fullName>
    </submittedName>
</protein>
<name>A0A1M6IDF4_9FLAO</name>
<dbReference type="SUPFAM" id="SSF52833">
    <property type="entry name" value="Thioredoxin-like"/>
    <property type="match status" value="1"/>
</dbReference>
<dbReference type="AlphaFoldDB" id="A0A1M6IDF4"/>
<evidence type="ECO:0000313" key="2">
    <source>
        <dbReference type="Proteomes" id="UP000184432"/>
    </source>
</evidence>
<dbReference type="Proteomes" id="UP000184432">
    <property type="component" value="Unassembled WGS sequence"/>
</dbReference>
<dbReference type="EMBL" id="FQYP01000007">
    <property type="protein sequence ID" value="SHJ32366.1"/>
    <property type="molecule type" value="Genomic_DNA"/>
</dbReference>
<proteinExistence type="predicted"/>
<gene>
    <name evidence="1" type="ORF">SAMN04488508_107274</name>
</gene>
<dbReference type="Pfam" id="PF14595">
    <property type="entry name" value="Thioredoxin_9"/>
    <property type="match status" value="1"/>
</dbReference>
<evidence type="ECO:0000313" key="1">
    <source>
        <dbReference type="EMBL" id="SHJ32366.1"/>
    </source>
</evidence>
<keyword evidence="2" id="KW-1185">Reference proteome</keyword>
<dbReference type="InterPro" id="IPR036249">
    <property type="entry name" value="Thioredoxin-like_sf"/>
</dbReference>
<dbReference type="STRING" id="570521.SAMN04488508_107274"/>